<keyword evidence="2" id="KW-1185">Reference proteome</keyword>
<dbReference type="EMBL" id="MN642089">
    <property type="protein sequence ID" value="QGH71865.1"/>
    <property type="molecule type" value="Genomic_DNA"/>
</dbReference>
<name>A0A6B7ZEM8_9CAUD</name>
<sequence length="138" mass="15731">MRLTMISKARLKDICEHVCRRKRCIGKNVQIGIPHGDAVAIALKEITHDLFQVNMRVDNGDKPGFVDCKWEGMGNDRHICVKAVFIDSREPNKVLLSTWVDEDGAAHIEVYEGRYTAILKVVVPSELEEWISNFLRVI</sequence>
<proteinExistence type="predicted"/>
<evidence type="ECO:0000313" key="2">
    <source>
        <dbReference type="Proteomes" id="UP000464669"/>
    </source>
</evidence>
<gene>
    <name evidence="1" type="ORF">N1M2_2</name>
</gene>
<accession>A0A6B7ZEM8</accession>
<reference evidence="1 2" key="1">
    <citation type="submission" date="2019-11" db="EMBL/GenBank/DDBJ databases">
        <authorList>
            <person name="Lewis R."/>
            <person name="Clooney A.G."/>
            <person name="Stockdale S.R."/>
            <person name="Buttimer C."/>
            <person name="Draper L.A."/>
            <person name="Ross R.P."/>
            <person name="Hill C."/>
        </authorList>
    </citation>
    <scope>NUCLEOTIDE SEQUENCE [LARGE SCALE GENOMIC DNA]</scope>
</reference>
<protein>
    <submittedName>
        <fullName evidence="1">Uncharacterized protein</fullName>
    </submittedName>
</protein>
<evidence type="ECO:0000313" key="1">
    <source>
        <dbReference type="EMBL" id="QGH71865.1"/>
    </source>
</evidence>
<dbReference type="Proteomes" id="UP000464669">
    <property type="component" value="Segment"/>
</dbReference>
<organism evidence="1 2">
    <name type="scientific">Klebsiella phage N1M2</name>
    <dbReference type="NCBI Taxonomy" id="2664939"/>
    <lineage>
        <taxon>Viruses</taxon>
        <taxon>Duplodnaviria</taxon>
        <taxon>Heunggongvirae</taxon>
        <taxon>Uroviricota</taxon>
        <taxon>Caudoviricetes</taxon>
        <taxon>Chimalliviridae</taxon>
        <taxon>Nimduovirus</taxon>
        <taxon>Nimduovirus N1M2</taxon>
    </lineage>
</organism>